<reference evidence="2" key="1">
    <citation type="journal article" date="2020" name="bioRxiv">
        <title>Chromosome-level reference genome of the European wasp spider Argiope bruennichi: a resource for studies on range expansion and evolutionary adaptation.</title>
        <authorList>
            <person name="Sheffer M.M."/>
            <person name="Hoppe A."/>
            <person name="Krehenwinkel H."/>
            <person name="Uhl G."/>
            <person name="Kuss A.W."/>
            <person name="Jensen L."/>
            <person name="Jensen C."/>
            <person name="Gillespie R.G."/>
            <person name="Hoff K.J."/>
            <person name="Prost S."/>
        </authorList>
    </citation>
    <scope>NUCLEOTIDE SEQUENCE</scope>
</reference>
<accession>A0A8T0EMS5</accession>
<evidence type="ECO:0000256" key="1">
    <source>
        <dbReference type="SAM" id="MobiDB-lite"/>
    </source>
</evidence>
<feature type="region of interest" description="Disordered" evidence="1">
    <location>
        <begin position="1"/>
        <end position="20"/>
    </location>
</feature>
<organism evidence="2 3">
    <name type="scientific">Argiope bruennichi</name>
    <name type="common">Wasp spider</name>
    <name type="synonym">Aranea bruennichi</name>
    <dbReference type="NCBI Taxonomy" id="94029"/>
    <lineage>
        <taxon>Eukaryota</taxon>
        <taxon>Metazoa</taxon>
        <taxon>Ecdysozoa</taxon>
        <taxon>Arthropoda</taxon>
        <taxon>Chelicerata</taxon>
        <taxon>Arachnida</taxon>
        <taxon>Araneae</taxon>
        <taxon>Araneomorphae</taxon>
        <taxon>Entelegynae</taxon>
        <taxon>Araneoidea</taxon>
        <taxon>Araneidae</taxon>
        <taxon>Argiope</taxon>
    </lineage>
</organism>
<sequence length="377" mass="43555">RAIQETEETSATVRKEARGDWKDPLARWTGRNRRVDTETSHYPEDSPLYRACPQEREKTLRIVLKEARGDGRIPLARWTGRNRRVYTEIQLSGGPPSLQERATQDREELCDVRKEARGDWKEPLARWTGRNQGWTLRFPLIRRHTPLSRFFVLELATQEREETLRSTKESRVCDGKDPLASLALEETEWVDTENSMRVGCWRVRVSAVADVHCPAPLEAVSQSKRAPRRGRIKRCECVLKEARGEWKEPLARGTGKKPKGGPLKIRLSEPTPSLQMRWVVLEMRSGRCLSCSRPLHLKRFFNRLRVPAVAECSLSAPLEASLQSKRATQEREENSANVLKEARGDWKDPLARWTGRNRRVDTENSAYPEALLLYRMR</sequence>
<evidence type="ECO:0000313" key="2">
    <source>
        <dbReference type="EMBL" id="KAF8775557.1"/>
    </source>
</evidence>
<proteinExistence type="predicted"/>
<dbReference type="AlphaFoldDB" id="A0A8T0EMS5"/>
<name>A0A8T0EMS5_ARGBR</name>
<keyword evidence="3" id="KW-1185">Reference proteome</keyword>
<feature type="non-terminal residue" evidence="2">
    <location>
        <position position="377"/>
    </location>
</feature>
<reference evidence="2" key="2">
    <citation type="submission" date="2020-06" db="EMBL/GenBank/DDBJ databases">
        <authorList>
            <person name="Sheffer M."/>
        </authorList>
    </citation>
    <scope>NUCLEOTIDE SEQUENCE</scope>
</reference>
<dbReference type="EMBL" id="JABXBU010002150">
    <property type="protein sequence ID" value="KAF8775557.1"/>
    <property type="molecule type" value="Genomic_DNA"/>
</dbReference>
<evidence type="ECO:0000313" key="3">
    <source>
        <dbReference type="Proteomes" id="UP000807504"/>
    </source>
</evidence>
<comment type="caution">
    <text evidence="2">The sequence shown here is derived from an EMBL/GenBank/DDBJ whole genome shotgun (WGS) entry which is preliminary data.</text>
</comment>
<feature type="non-terminal residue" evidence="2">
    <location>
        <position position="1"/>
    </location>
</feature>
<dbReference type="Proteomes" id="UP000807504">
    <property type="component" value="Unassembled WGS sequence"/>
</dbReference>
<protein>
    <submittedName>
        <fullName evidence="2">Uncharacterized protein</fullName>
    </submittedName>
</protein>
<gene>
    <name evidence="2" type="ORF">HNY73_015649</name>
</gene>